<accession>A0AAJ0M9C8</accession>
<dbReference type="AlphaFoldDB" id="A0AAJ0M9C8"/>
<evidence type="ECO:0000313" key="2">
    <source>
        <dbReference type="EMBL" id="KAK3343874.1"/>
    </source>
</evidence>
<reference evidence="2" key="1">
    <citation type="journal article" date="2023" name="Mol. Phylogenet. Evol.">
        <title>Genome-scale phylogeny and comparative genomics of the fungal order Sordariales.</title>
        <authorList>
            <person name="Hensen N."/>
            <person name="Bonometti L."/>
            <person name="Westerberg I."/>
            <person name="Brannstrom I.O."/>
            <person name="Guillou S."/>
            <person name="Cros-Aarteil S."/>
            <person name="Calhoun S."/>
            <person name="Haridas S."/>
            <person name="Kuo A."/>
            <person name="Mondo S."/>
            <person name="Pangilinan J."/>
            <person name="Riley R."/>
            <person name="LaButti K."/>
            <person name="Andreopoulos B."/>
            <person name="Lipzen A."/>
            <person name="Chen C."/>
            <person name="Yan M."/>
            <person name="Daum C."/>
            <person name="Ng V."/>
            <person name="Clum A."/>
            <person name="Steindorff A."/>
            <person name="Ohm R.A."/>
            <person name="Martin F."/>
            <person name="Silar P."/>
            <person name="Natvig D.O."/>
            <person name="Lalanne C."/>
            <person name="Gautier V."/>
            <person name="Ament-Velasquez S.L."/>
            <person name="Kruys A."/>
            <person name="Hutchinson M.I."/>
            <person name="Powell A.J."/>
            <person name="Barry K."/>
            <person name="Miller A.N."/>
            <person name="Grigoriev I.V."/>
            <person name="Debuchy R."/>
            <person name="Gladieux P."/>
            <person name="Hiltunen Thoren M."/>
            <person name="Johannesson H."/>
        </authorList>
    </citation>
    <scope>NUCLEOTIDE SEQUENCE</scope>
    <source>
        <strain evidence="2">CBS 955.72</strain>
    </source>
</reference>
<keyword evidence="3" id="KW-1185">Reference proteome</keyword>
<protein>
    <submittedName>
        <fullName evidence="2">Uncharacterized protein</fullName>
    </submittedName>
</protein>
<organism evidence="2 3">
    <name type="scientific">Lasiosphaeria hispida</name>
    <dbReference type="NCBI Taxonomy" id="260671"/>
    <lineage>
        <taxon>Eukaryota</taxon>
        <taxon>Fungi</taxon>
        <taxon>Dikarya</taxon>
        <taxon>Ascomycota</taxon>
        <taxon>Pezizomycotina</taxon>
        <taxon>Sordariomycetes</taxon>
        <taxon>Sordariomycetidae</taxon>
        <taxon>Sordariales</taxon>
        <taxon>Lasiosphaeriaceae</taxon>
        <taxon>Lasiosphaeria</taxon>
    </lineage>
</organism>
<name>A0AAJ0M9C8_9PEZI</name>
<evidence type="ECO:0000256" key="1">
    <source>
        <dbReference type="SAM" id="MobiDB-lite"/>
    </source>
</evidence>
<feature type="region of interest" description="Disordered" evidence="1">
    <location>
        <begin position="175"/>
        <end position="197"/>
    </location>
</feature>
<reference evidence="2" key="2">
    <citation type="submission" date="2023-06" db="EMBL/GenBank/DDBJ databases">
        <authorList>
            <consortium name="Lawrence Berkeley National Laboratory"/>
            <person name="Haridas S."/>
            <person name="Hensen N."/>
            <person name="Bonometti L."/>
            <person name="Westerberg I."/>
            <person name="Brannstrom I.O."/>
            <person name="Guillou S."/>
            <person name="Cros-Aarteil S."/>
            <person name="Calhoun S."/>
            <person name="Kuo A."/>
            <person name="Mondo S."/>
            <person name="Pangilinan J."/>
            <person name="Riley R."/>
            <person name="Labutti K."/>
            <person name="Andreopoulos B."/>
            <person name="Lipzen A."/>
            <person name="Chen C."/>
            <person name="Yanf M."/>
            <person name="Daum C."/>
            <person name="Ng V."/>
            <person name="Clum A."/>
            <person name="Steindorff A."/>
            <person name="Ohm R."/>
            <person name="Martin F."/>
            <person name="Silar P."/>
            <person name="Natvig D."/>
            <person name="Lalanne C."/>
            <person name="Gautier V."/>
            <person name="Ament-Velasquez S.L."/>
            <person name="Kruys A."/>
            <person name="Hutchinson M.I."/>
            <person name="Powell A.J."/>
            <person name="Barry K."/>
            <person name="Miller A.N."/>
            <person name="Grigoriev I.V."/>
            <person name="Debuchy R."/>
            <person name="Gladieux P."/>
            <person name="Thoren M.H."/>
            <person name="Johannesson H."/>
        </authorList>
    </citation>
    <scope>NUCLEOTIDE SEQUENCE</scope>
    <source>
        <strain evidence="2">CBS 955.72</strain>
    </source>
</reference>
<evidence type="ECO:0000313" key="3">
    <source>
        <dbReference type="Proteomes" id="UP001275084"/>
    </source>
</evidence>
<comment type="caution">
    <text evidence="2">The sequence shown here is derived from an EMBL/GenBank/DDBJ whole genome shotgun (WGS) entry which is preliminary data.</text>
</comment>
<sequence length="320" mass="35230">MRDIGPTADEAIEVMPLSRLSPGHLDRPARNQNISTASWSTANLVLVRLTHEPLRLPRNRPRQKRLRQGKKLRIIGFKAASWCLALLDQACGENDPHCGAQSGSLVVSISTAPPLLPTCTKPDDRWAGDAHHATVQGRWWSMLLHLLHPRRSAAYRCTLLPLHDDMAVSLTITGRQGARRDSKLPAPVESNAGSSQPVRAGLEQTMYDLRRLAGGVRDHAHTQYVGRTPHTTAVLRAAYNTGQRQAQCGANVPPDPFPDNCFGRGGAAPFKLISFALPPLRVLRASLLPDLGVTKDLHSTCVHFMFCYATKRPGRVPKWK</sequence>
<dbReference type="Proteomes" id="UP001275084">
    <property type="component" value="Unassembled WGS sequence"/>
</dbReference>
<gene>
    <name evidence="2" type="ORF">B0T25DRAFT_310110</name>
</gene>
<dbReference type="EMBL" id="JAUIQD010000007">
    <property type="protein sequence ID" value="KAK3343874.1"/>
    <property type="molecule type" value="Genomic_DNA"/>
</dbReference>
<proteinExistence type="predicted"/>